<organism evidence="3 4">
    <name type="scientific">Yinghuangia soli</name>
    <dbReference type="NCBI Taxonomy" id="2908204"/>
    <lineage>
        <taxon>Bacteria</taxon>
        <taxon>Bacillati</taxon>
        <taxon>Actinomycetota</taxon>
        <taxon>Actinomycetes</taxon>
        <taxon>Kitasatosporales</taxon>
        <taxon>Streptomycetaceae</taxon>
        <taxon>Yinghuangia</taxon>
    </lineage>
</organism>
<feature type="compositionally biased region" description="Basic and acidic residues" evidence="1">
    <location>
        <begin position="134"/>
        <end position="144"/>
    </location>
</feature>
<name>A0AA41PXI7_9ACTN</name>
<dbReference type="InterPro" id="IPR045794">
    <property type="entry name" value="Trypco1"/>
</dbReference>
<reference evidence="3" key="1">
    <citation type="submission" date="2022-01" db="EMBL/GenBank/DDBJ databases">
        <title>Genome-Based Taxonomic Classification of the Phylum Actinobacteria.</title>
        <authorList>
            <person name="Gao Y."/>
        </authorList>
    </citation>
    <scope>NUCLEOTIDE SEQUENCE</scope>
    <source>
        <strain evidence="3">KLBMP 8922</strain>
    </source>
</reference>
<protein>
    <recommendedName>
        <fullName evidence="2">Trypsin-co-occurring domain-containing protein</fullName>
    </recommendedName>
</protein>
<proteinExistence type="predicted"/>
<evidence type="ECO:0000313" key="4">
    <source>
        <dbReference type="Proteomes" id="UP001165378"/>
    </source>
</evidence>
<dbReference type="Pfam" id="PF19493">
    <property type="entry name" value="Trypco1"/>
    <property type="match status" value="1"/>
</dbReference>
<sequence length="144" mass="15173">MSDIVEVETPDGATIWVRIAGADSGPRDTAFGRSRYRLTDLPQTLRSVVGSVRTGLEAVAPDEVVLEFSIELTVKTGVLVTALAAGSEGAAALKITATWNKSRIEGGDPRFPQFPGAPAELPAQQAGQPTLTRPTDDERLSPSS</sequence>
<feature type="region of interest" description="Disordered" evidence="1">
    <location>
        <begin position="104"/>
        <end position="144"/>
    </location>
</feature>
<gene>
    <name evidence="3" type="ORF">LZ495_10665</name>
</gene>
<dbReference type="EMBL" id="JAKFHA010000004">
    <property type="protein sequence ID" value="MCF2527674.1"/>
    <property type="molecule type" value="Genomic_DNA"/>
</dbReference>
<dbReference type="Proteomes" id="UP001165378">
    <property type="component" value="Unassembled WGS sequence"/>
</dbReference>
<dbReference type="AlphaFoldDB" id="A0AA41PXI7"/>
<accession>A0AA41PXI7</accession>
<keyword evidence="4" id="KW-1185">Reference proteome</keyword>
<evidence type="ECO:0000259" key="2">
    <source>
        <dbReference type="Pfam" id="PF19493"/>
    </source>
</evidence>
<feature type="domain" description="Trypsin-co-occurring" evidence="2">
    <location>
        <begin position="8"/>
        <end position="101"/>
    </location>
</feature>
<comment type="caution">
    <text evidence="3">The sequence shown here is derived from an EMBL/GenBank/DDBJ whole genome shotgun (WGS) entry which is preliminary data.</text>
</comment>
<evidence type="ECO:0000256" key="1">
    <source>
        <dbReference type="SAM" id="MobiDB-lite"/>
    </source>
</evidence>
<evidence type="ECO:0000313" key="3">
    <source>
        <dbReference type="EMBL" id="MCF2527674.1"/>
    </source>
</evidence>
<dbReference type="RefSeq" id="WP_235051829.1">
    <property type="nucleotide sequence ID" value="NZ_JAKFHA010000004.1"/>
</dbReference>
<dbReference type="NCBIfam" id="NF041216">
    <property type="entry name" value="CU044_2847_fam"/>
    <property type="match status" value="1"/>
</dbReference>